<reference evidence="2 6" key="2">
    <citation type="submission" date="2017-09" db="EMBL/GenBank/DDBJ databases">
        <title>Extensive intraspecific genome diversity in a model arbuscular mycorrhizal fungus.</title>
        <authorList>
            <person name="Chen E.C."/>
            <person name="Morin E."/>
            <person name="Beaudet D."/>
            <person name="Noel J."/>
            <person name="Ndikumana S."/>
            <person name="Charron P."/>
            <person name="St-Onge C."/>
            <person name="Giorgi J."/>
            <person name="Grigoriev I.V."/>
            <person name="Roux C."/>
            <person name="Martin F.M."/>
            <person name="Corradi N."/>
        </authorList>
    </citation>
    <scope>NUCLEOTIDE SEQUENCE [LARGE SCALE GENOMIC DNA]</scope>
    <source>
        <strain evidence="2 6">A5</strain>
    </source>
</reference>
<reference evidence="6 7" key="1">
    <citation type="submission" date="2016-04" db="EMBL/GenBank/DDBJ databases">
        <title>Genome analyses suggest a sexual origin of heterokaryosis in a supposedly ancient asexual fungus.</title>
        <authorList>
            <person name="Ropars J."/>
            <person name="Sedzielewska K."/>
            <person name="Noel J."/>
            <person name="Charron P."/>
            <person name="Farinelli L."/>
            <person name="Marton T."/>
            <person name="Kruger M."/>
            <person name="Pelin A."/>
            <person name="Brachmann A."/>
            <person name="Corradi N."/>
        </authorList>
    </citation>
    <scope>NUCLEOTIDE SEQUENCE [LARGE SCALE GENOMIC DNA]</scope>
    <source>
        <strain evidence="2 6">A5</strain>
        <strain evidence="4 7">C2</strain>
    </source>
</reference>
<dbReference type="EMBL" id="LLXJ01001122">
    <property type="protein sequence ID" value="PKC03790.1"/>
    <property type="molecule type" value="Genomic_DNA"/>
</dbReference>
<dbReference type="Proteomes" id="UP000232722">
    <property type="component" value="Unassembled WGS sequence"/>
</dbReference>
<dbReference type="InterPro" id="IPR005043">
    <property type="entry name" value="XPO2_C"/>
</dbReference>
<reference evidence="5 7" key="3">
    <citation type="submission" date="2017-10" db="EMBL/GenBank/DDBJ databases">
        <title>Extensive intraspecific genome diversity in a model arbuscular mycorrhizal fungus.</title>
        <authorList>
            <person name="Chen E.C.H."/>
            <person name="Morin E."/>
            <person name="Baudet D."/>
            <person name="Noel J."/>
            <person name="Ndikumana S."/>
            <person name="Charron P."/>
            <person name="St-Onge C."/>
            <person name="Giorgi J."/>
            <person name="Grigoriev I.V."/>
            <person name="Roux C."/>
            <person name="Martin F.M."/>
            <person name="Corradi N."/>
        </authorList>
    </citation>
    <scope>NUCLEOTIDE SEQUENCE [LARGE SCALE GENOMIC DNA]</scope>
    <source>
        <strain evidence="3 5">A1</strain>
        <strain evidence="4 7">C2</strain>
    </source>
</reference>
<reference evidence="3 5" key="4">
    <citation type="submission" date="2017-10" db="EMBL/GenBank/DDBJ databases">
        <title>Genome analyses suggest a sexual origin of heterokaryosis in a supposedly ancient asexual fungus.</title>
        <authorList>
            <person name="Corradi N."/>
            <person name="Sedzielewska K."/>
            <person name="Noel J."/>
            <person name="Charron P."/>
            <person name="Farinelli L."/>
            <person name="Marton T."/>
            <person name="Kruger M."/>
            <person name="Pelin A."/>
            <person name="Brachmann A."/>
            <person name="Corradi N."/>
        </authorList>
    </citation>
    <scope>NUCLEOTIDE SEQUENCE [LARGE SCALE GENOMIC DNA]</scope>
    <source>
        <strain evidence="3 5">A1</strain>
    </source>
</reference>
<dbReference type="InterPro" id="IPR011989">
    <property type="entry name" value="ARM-like"/>
</dbReference>
<dbReference type="VEuPathDB" id="FungiDB:RhiirFUN_018013"/>
<dbReference type="Proteomes" id="UP000232688">
    <property type="component" value="Unassembled WGS sequence"/>
</dbReference>
<evidence type="ECO:0000313" key="7">
    <source>
        <dbReference type="Proteomes" id="UP000233469"/>
    </source>
</evidence>
<dbReference type="Gene3D" id="1.25.10.10">
    <property type="entry name" value="Leucine-rich Repeat Variant"/>
    <property type="match status" value="1"/>
</dbReference>
<accession>A0A2I1F407</accession>
<evidence type="ECO:0000313" key="4">
    <source>
        <dbReference type="EMBL" id="PKK69892.1"/>
    </source>
</evidence>
<evidence type="ECO:0000313" key="6">
    <source>
        <dbReference type="Proteomes" id="UP000232722"/>
    </source>
</evidence>
<dbReference type="GO" id="GO:0031267">
    <property type="term" value="F:small GTPase binding"/>
    <property type="evidence" value="ECO:0007669"/>
    <property type="project" value="InterPro"/>
</dbReference>
<evidence type="ECO:0000313" key="2">
    <source>
        <dbReference type="EMBL" id="PKC03790.1"/>
    </source>
</evidence>
<dbReference type="Proteomes" id="UP000233469">
    <property type="component" value="Unassembled WGS sequence"/>
</dbReference>
<proteinExistence type="predicted"/>
<dbReference type="EMBL" id="LLXL01000677">
    <property type="protein sequence ID" value="PKK69892.1"/>
    <property type="molecule type" value="Genomic_DNA"/>
</dbReference>
<dbReference type="VEuPathDB" id="FungiDB:RhiirA1_464625"/>
<dbReference type="Pfam" id="PF03378">
    <property type="entry name" value="CAS_CSE1"/>
    <property type="match status" value="1"/>
</dbReference>
<evidence type="ECO:0000313" key="3">
    <source>
        <dbReference type="EMBL" id="PKC62815.1"/>
    </source>
</evidence>
<comment type="caution">
    <text evidence="4">The sequence shown here is derived from an EMBL/GenBank/DDBJ whole genome shotgun (WGS) entry which is preliminary data.</text>
</comment>
<evidence type="ECO:0000313" key="5">
    <source>
        <dbReference type="Proteomes" id="UP000232688"/>
    </source>
</evidence>
<dbReference type="OrthoDB" id="2312028at2759"/>
<organism evidence="4 7">
    <name type="scientific">Rhizophagus irregularis</name>
    <dbReference type="NCBI Taxonomy" id="588596"/>
    <lineage>
        <taxon>Eukaryota</taxon>
        <taxon>Fungi</taxon>
        <taxon>Fungi incertae sedis</taxon>
        <taxon>Mucoromycota</taxon>
        <taxon>Glomeromycotina</taxon>
        <taxon>Glomeromycetes</taxon>
        <taxon>Glomerales</taxon>
        <taxon>Glomeraceae</taxon>
        <taxon>Rhizophagus</taxon>
    </lineage>
</organism>
<feature type="domain" description="Exportin-2 C-terminal" evidence="1">
    <location>
        <begin position="28"/>
        <end position="76"/>
    </location>
</feature>
<protein>
    <recommendedName>
        <fullName evidence="1">Exportin-2 C-terminal domain-containing protein</fullName>
    </recommendedName>
</protein>
<sequence>MFPLLAKHLSSSNYIVHKYPAITIERLTFRFTKTDIKLYAQELLINLFRLIEAGTIPETLAENDYHMKAIMHILIRNNLKYSELKKNLYAEINVQ</sequence>
<gene>
    <name evidence="3" type="ORF">RhiirA1_464625</name>
    <name evidence="2" type="ORF">RhiirA5_423248</name>
    <name evidence="4" type="ORF">RhiirC2_780419</name>
</gene>
<evidence type="ECO:0000259" key="1">
    <source>
        <dbReference type="Pfam" id="PF03378"/>
    </source>
</evidence>
<name>A0A2I1F407_9GLOM</name>
<dbReference type="EMBL" id="LLXH01000809">
    <property type="protein sequence ID" value="PKC62815.1"/>
    <property type="molecule type" value="Genomic_DNA"/>
</dbReference>
<dbReference type="AlphaFoldDB" id="A0A2I1F407"/>
<dbReference type="VEuPathDB" id="FungiDB:FUN_023197"/>